<reference evidence="8 9" key="1">
    <citation type="submission" date="2024-03" db="EMBL/GenBank/DDBJ databases">
        <authorList>
            <person name="Brejova B."/>
        </authorList>
    </citation>
    <scope>NUCLEOTIDE SEQUENCE [LARGE SCALE GENOMIC DNA]</scope>
    <source>
        <strain evidence="8 9">CBS 14171</strain>
    </source>
</reference>
<feature type="domain" description="C2H2-type" evidence="7">
    <location>
        <begin position="280"/>
        <end position="307"/>
    </location>
</feature>
<dbReference type="GeneID" id="92206685"/>
<name>A0ABP0ZJ84_9ASCO</name>
<dbReference type="SMART" id="SM00355">
    <property type="entry name" value="ZnF_C2H2"/>
    <property type="match status" value="2"/>
</dbReference>
<keyword evidence="9" id="KW-1185">Reference proteome</keyword>
<dbReference type="PANTHER" id="PTHR24379">
    <property type="entry name" value="KRAB AND ZINC FINGER DOMAIN-CONTAINING"/>
    <property type="match status" value="1"/>
</dbReference>
<keyword evidence="1" id="KW-0479">Metal-binding</keyword>
<evidence type="ECO:0000256" key="6">
    <source>
        <dbReference type="SAM" id="MobiDB-lite"/>
    </source>
</evidence>
<dbReference type="Proteomes" id="UP001497383">
    <property type="component" value="Chromosome 2"/>
</dbReference>
<gene>
    <name evidence="8" type="ORF">LODBEIA_P14890</name>
</gene>
<evidence type="ECO:0000256" key="3">
    <source>
        <dbReference type="ARBA" id="ARBA00022771"/>
    </source>
</evidence>
<dbReference type="PROSITE" id="PS00028">
    <property type="entry name" value="ZINC_FINGER_C2H2_1"/>
    <property type="match status" value="2"/>
</dbReference>
<evidence type="ECO:0000256" key="2">
    <source>
        <dbReference type="ARBA" id="ARBA00022737"/>
    </source>
</evidence>
<proteinExistence type="predicted"/>
<dbReference type="Gene3D" id="3.30.160.60">
    <property type="entry name" value="Classic Zinc Finger"/>
    <property type="match status" value="3"/>
</dbReference>
<dbReference type="PANTHER" id="PTHR24379:SF121">
    <property type="entry name" value="C2H2-TYPE DOMAIN-CONTAINING PROTEIN"/>
    <property type="match status" value="1"/>
</dbReference>
<accession>A0ABP0ZJ84</accession>
<feature type="compositionally biased region" description="Polar residues" evidence="6">
    <location>
        <begin position="155"/>
        <end position="164"/>
    </location>
</feature>
<feature type="region of interest" description="Disordered" evidence="6">
    <location>
        <begin position="1"/>
        <end position="25"/>
    </location>
</feature>
<evidence type="ECO:0000313" key="9">
    <source>
        <dbReference type="Proteomes" id="UP001497383"/>
    </source>
</evidence>
<protein>
    <recommendedName>
        <fullName evidence="7">C2H2-type domain-containing protein</fullName>
    </recommendedName>
</protein>
<feature type="domain" description="C2H2-type" evidence="7">
    <location>
        <begin position="308"/>
        <end position="342"/>
    </location>
</feature>
<keyword evidence="4" id="KW-0862">Zinc</keyword>
<dbReference type="EMBL" id="OZ022406">
    <property type="protein sequence ID" value="CAK9437024.1"/>
    <property type="molecule type" value="Genomic_DNA"/>
</dbReference>
<evidence type="ECO:0000256" key="1">
    <source>
        <dbReference type="ARBA" id="ARBA00022723"/>
    </source>
</evidence>
<feature type="domain" description="C2H2-type" evidence="7">
    <location>
        <begin position="252"/>
        <end position="279"/>
    </location>
</feature>
<organism evidence="8 9">
    <name type="scientific">Lodderomyces beijingensis</name>
    <dbReference type="NCBI Taxonomy" id="1775926"/>
    <lineage>
        <taxon>Eukaryota</taxon>
        <taxon>Fungi</taxon>
        <taxon>Dikarya</taxon>
        <taxon>Ascomycota</taxon>
        <taxon>Saccharomycotina</taxon>
        <taxon>Pichiomycetes</taxon>
        <taxon>Debaryomycetaceae</taxon>
        <taxon>Candida/Lodderomyces clade</taxon>
        <taxon>Lodderomyces</taxon>
    </lineage>
</organism>
<evidence type="ECO:0000259" key="7">
    <source>
        <dbReference type="PROSITE" id="PS50157"/>
    </source>
</evidence>
<dbReference type="Pfam" id="PF00096">
    <property type="entry name" value="zf-C2H2"/>
    <property type="match status" value="1"/>
</dbReference>
<dbReference type="InterPro" id="IPR013087">
    <property type="entry name" value="Znf_C2H2_type"/>
</dbReference>
<evidence type="ECO:0000256" key="4">
    <source>
        <dbReference type="ARBA" id="ARBA00022833"/>
    </source>
</evidence>
<sequence>MNNIAPAAAAAAATPQHHHHQGYMAHQAASVSQFPLQPSYSCISTANSNANHQPFANQAPPALSNNTQQNIQPLPSIFVAPGQARSSQAYDQFYPAYYGCAFSINNNNNNSSSSSSSNSQAFPQQASQADYTHCSSYSYQPSLYTTATLPTQNALPSQSFSSPQRYPPSPASMSDKSSISSASSSSSSTLSIASYSQPNYLPFSHSHTNTSNIDYSSIVSYTISPSLKRKWKQRRSNVVSPATSPLDSTETFPCPQCDKVFKKPYNLKSHMKTHSVEKPFQCSHCPKSFARSHDKKRHEVLHQGVKNFKCEGYLQDGTTRWGCGKKFARSDALSRHFRTETGWLCIRPLMDEAKKLEEQGISTNLTSNGGSQQDGAGAVPVSAAVAAPSYAEYRSTADDEFYDNSHLIKRFIYNK</sequence>
<dbReference type="RefSeq" id="XP_066828427.1">
    <property type="nucleotide sequence ID" value="XM_066971382.1"/>
</dbReference>
<evidence type="ECO:0000256" key="5">
    <source>
        <dbReference type="PROSITE-ProRule" id="PRU00042"/>
    </source>
</evidence>
<dbReference type="InterPro" id="IPR036236">
    <property type="entry name" value="Znf_C2H2_sf"/>
</dbReference>
<evidence type="ECO:0000313" key="8">
    <source>
        <dbReference type="EMBL" id="CAK9437024.1"/>
    </source>
</evidence>
<feature type="compositionally biased region" description="Low complexity" evidence="6">
    <location>
        <begin position="171"/>
        <end position="180"/>
    </location>
</feature>
<feature type="region of interest" description="Disordered" evidence="6">
    <location>
        <begin position="155"/>
        <end position="180"/>
    </location>
</feature>
<dbReference type="PROSITE" id="PS50157">
    <property type="entry name" value="ZINC_FINGER_C2H2_2"/>
    <property type="match status" value="3"/>
</dbReference>
<feature type="compositionally biased region" description="Low complexity" evidence="6">
    <location>
        <begin position="1"/>
        <end position="15"/>
    </location>
</feature>
<keyword evidence="3 5" id="KW-0863">Zinc-finger</keyword>
<keyword evidence="2" id="KW-0677">Repeat</keyword>
<dbReference type="SUPFAM" id="SSF57667">
    <property type="entry name" value="beta-beta-alpha zinc fingers"/>
    <property type="match status" value="2"/>
</dbReference>